<dbReference type="PANTHER" id="PTHR42899">
    <property type="entry name" value="SPERMATOGENESIS-ASSOCIATED PROTEIN 20"/>
    <property type="match status" value="1"/>
</dbReference>
<dbReference type="Gene3D" id="1.50.10.10">
    <property type="match status" value="1"/>
</dbReference>
<dbReference type="GeneID" id="35593741"/>
<dbReference type="KEGG" id="srub:C2R22_16575"/>
<dbReference type="AlphaFoldDB" id="A0A2I8VMA6"/>
<dbReference type="EMBL" id="CP026309">
    <property type="protein sequence ID" value="AUV83060.1"/>
    <property type="molecule type" value="Genomic_DNA"/>
</dbReference>
<dbReference type="InterPro" id="IPR004879">
    <property type="entry name" value="Ssp411-like_TRX"/>
</dbReference>
<name>A0A2I8VMA6_9EURY</name>
<organism evidence="2 3">
    <name type="scientific">Salinigranum rubrum</name>
    <dbReference type="NCBI Taxonomy" id="755307"/>
    <lineage>
        <taxon>Archaea</taxon>
        <taxon>Methanobacteriati</taxon>
        <taxon>Methanobacteriota</taxon>
        <taxon>Stenosarchaea group</taxon>
        <taxon>Halobacteria</taxon>
        <taxon>Halobacteriales</taxon>
        <taxon>Haloferacaceae</taxon>
        <taxon>Salinigranum</taxon>
    </lineage>
</organism>
<dbReference type="InterPro" id="IPR008928">
    <property type="entry name" value="6-hairpin_glycosidase_sf"/>
</dbReference>
<dbReference type="PANTHER" id="PTHR42899:SF1">
    <property type="entry name" value="SPERMATOGENESIS-ASSOCIATED PROTEIN 20"/>
    <property type="match status" value="1"/>
</dbReference>
<reference evidence="2 3" key="1">
    <citation type="submission" date="2018-01" db="EMBL/GenBank/DDBJ databases">
        <title>Complete genome sequence of Salinigranum rubrum GX10T, an extremely halophilic archaeon isolated from a marine solar saltern.</title>
        <authorList>
            <person name="Han S."/>
        </authorList>
    </citation>
    <scope>NUCLEOTIDE SEQUENCE [LARGE SCALE GENOMIC DNA]</scope>
    <source>
        <strain evidence="2 3">GX10</strain>
    </source>
</reference>
<dbReference type="InterPro" id="IPR036249">
    <property type="entry name" value="Thioredoxin-like_sf"/>
</dbReference>
<dbReference type="RefSeq" id="WP_103426749.1">
    <property type="nucleotide sequence ID" value="NZ_CP026309.1"/>
</dbReference>
<dbReference type="OrthoDB" id="202131at2157"/>
<evidence type="ECO:0000313" key="2">
    <source>
        <dbReference type="EMBL" id="AUV83060.1"/>
    </source>
</evidence>
<dbReference type="GO" id="GO:0005975">
    <property type="term" value="P:carbohydrate metabolic process"/>
    <property type="evidence" value="ECO:0007669"/>
    <property type="project" value="InterPro"/>
</dbReference>
<dbReference type="Pfam" id="PF03190">
    <property type="entry name" value="Thioredox_DsbH"/>
    <property type="match status" value="1"/>
</dbReference>
<dbReference type="InterPro" id="IPR024705">
    <property type="entry name" value="Ssp411"/>
</dbReference>
<keyword evidence="3" id="KW-1185">Reference proteome</keyword>
<accession>A0A2I8VMA6</accession>
<dbReference type="Proteomes" id="UP000236584">
    <property type="component" value="Chromosome"/>
</dbReference>
<protein>
    <submittedName>
        <fullName evidence="2">Thioredoxin domain-containing protein</fullName>
    </submittedName>
</protein>
<dbReference type="PROSITE" id="PS51352">
    <property type="entry name" value="THIOREDOXIN_2"/>
    <property type="match status" value="1"/>
</dbReference>
<dbReference type="InterPro" id="IPR012341">
    <property type="entry name" value="6hp_glycosidase-like_sf"/>
</dbReference>
<proteinExistence type="predicted"/>
<evidence type="ECO:0000259" key="1">
    <source>
        <dbReference type="PROSITE" id="PS51352"/>
    </source>
</evidence>
<dbReference type="InterPro" id="IPR013766">
    <property type="entry name" value="Thioredoxin_domain"/>
</dbReference>
<dbReference type="Gene3D" id="3.40.30.10">
    <property type="entry name" value="Glutaredoxin"/>
    <property type="match status" value="1"/>
</dbReference>
<dbReference type="SUPFAM" id="SSF52833">
    <property type="entry name" value="Thioredoxin-like"/>
    <property type="match status" value="1"/>
</dbReference>
<sequence length="540" mass="59282">MNDEGTETPRVGVDWREWGEESFAEARERDLPVLLSLTATWCSACHEMDRETYAEPRVAAVIRDSYVPVRVDVDRHPRVRERYNMGGFPSTVFCTPDGRVLTGTTYLGPDGMKQVLDRMRETWDERGADAGSVPRALAGDPTPAGEVTTAIEEHLAGQLEVQYDHDFGGWGREAKFPLPHTIEFALKRERHQALSTLDVLERNLFDEVDGGFFRYATSRDWSDVEREKLLATNAALVRAYANGYLYTGDDSYRETARSTVDFLTDDLWTGQAVGGSLGPAEESDYYDLPAGERATAAPPRRDLTVYAGENGLAAEAFLTLAAYTDDETVRASAERVLDHLRTTLVEDGIVTRYRDGDETGERGLLSDQARVAAAFCRAEQVLGEGVETARAVVDHAIDTLHDEGSFRDGPARGAGLVDRPLRPIDDNVELAAVCLDLAALTGEERYREVAHDTVAAFAGARERIGIQVAGYGSVAARLCRPDLVVEAPPESDLHRAALRVADHEKVVVPCADGHATVRVGDERRTATTPDELMSAVSELQ</sequence>
<feature type="domain" description="Thioredoxin" evidence="1">
    <location>
        <begin position="2"/>
        <end position="121"/>
    </location>
</feature>
<dbReference type="SUPFAM" id="SSF48208">
    <property type="entry name" value="Six-hairpin glycosidases"/>
    <property type="match status" value="1"/>
</dbReference>
<gene>
    <name evidence="2" type="ORF">C2R22_16575</name>
</gene>
<dbReference type="PIRSF" id="PIRSF006402">
    <property type="entry name" value="UCP006402_thioredoxin"/>
    <property type="match status" value="1"/>
</dbReference>
<evidence type="ECO:0000313" key="3">
    <source>
        <dbReference type="Proteomes" id="UP000236584"/>
    </source>
</evidence>